<proteinExistence type="predicted"/>
<evidence type="ECO:0000313" key="3">
    <source>
        <dbReference type="Proteomes" id="UP000314294"/>
    </source>
</evidence>
<dbReference type="EMBL" id="SRLO01002210">
    <property type="protein sequence ID" value="TNN33539.1"/>
    <property type="molecule type" value="Genomic_DNA"/>
</dbReference>
<evidence type="ECO:0000313" key="2">
    <source>
        <dbReference type="EMBL" id="TNN33539.1"/>
    </source>
</evidence>
<dbReference type="AlphaFoldDB" id="A0A4Z2EXI7"/>
<dbReference type="Proteomes" id="UP000314294">
    <property type="component" value="Unassembled WGS sequence"/>
</dbReference>
<reference evidence="2 3" key="1">
    <citation type="submission" date="2019-03" db="EMBL/GenBank/DDBJ databases">
        <title>First draft genome of Liparis tanakae, snailfish: a comprehensive survey of snailfish specific genes.</title>
        <authorList>
            <person name="Kim W."/>
            <person name="Song I."/>
            <person name="Jeong J.-H."/>
            <person name="Kim D."/>
            <person name="Kim S."/>
            <person name="Ryu S."/>
            <person name="Song J.Y."/>
            <person name="Lee S.K."/>
        </authorList>
    </citation>
    <scope>NUCLEOTIDE SEQUENCE [LARGE SCALE GENOMIC DNA]</scope>
    <source>
        <tissue evidence="2">Muscle</tissue>
    </source>
</reference>
<accession>A0A4Z2EXI7</accession>
<gene>
    <name evidence="2" type="ORF">EYF80_056299</name>
</gene>
<sequence>MWYGERLPPAAPDASRWRPYEDDCIRRETLLYPALSGTASRHGAAAGATASPSRRRTERCQTGGGGLRRP</sequence>
<name>A0A4Z2EXI7_9TELE</name>
<feature type="region of interest" description="Disordered" evidence="1">
    <location>
        <begin position="36"/>
        <end position="70"/>
    </location>
</feature>
<feature type="compositionally biased region" description="Low complexity" evidence="1">
    <location>
        <begin position="36"/>
        <end position="52"/>
    </location>
</feature>
<protein>
    <submittedName>
        <fullName evidence="2">Uncharacterized protein</fullName>
    </submittedName>
</protein>
<keyword evidence="3" id="KW-1185">Reference proteome</keyword>
<comment type="caution">
    <text evidence="2">The sequence shown here is derived from an EMBL/GenBank/DDBJ whole genome shotgun (WGS) entry which is preliminary data.</text>
</comment>
<organism evidence="2 3">
    <name type="scientific">Liparis tanakae</name>
    <name type="common">Tanaka's snailfish</name>
    <dbReference type="NCBI Taxonomy" id="230148"/>
    <lineage>
        <taxon>Eukaryota</taxon>
        <taxon>Metazoa</taxon>
        <taxon>Chordata</taxon>
        <taxon>Craniata</taxon>
        <taxon>Vertebrata</taxon>
        <taxon>Euteleostomi</taxon>
        <taxon>Actinopterygii</taxon>
        <taxon>Neopterygii</taxon>
        <taxon>Teleostei</taxon>
        <taxon>Neoteleostei</taxon>
        <taxon>Acanthomorphata</taxon>
        <taxon>Eupercaria</taxon>
        <taxon>Perciformes</taxon>
        <taxon>Cottioidei</taxon>
        <taxon>Cottales</taxon>
        <taxon>Liparidae</taxon>
        <taxon>Liparis</taxon>
    </lineage>
</organism>
<evidence type="ECO:0000256" key="1">
    <source>
        <dbReference type="SAM" id="MobiDB-lite"/>
    </source>
</evidence>